<sequence length="597" mass="64352">MTATTISRHSPLDMVLDVLAGSEKDLSDRETVCSVGTITPREYDALETIAARNARVIGVVRAVAAVDGPFAGWNCLARIASNVRLPGSFVADVVRGITLYPNLRPSAPPSGTPTELCAVITRADLRDSITAVPPKTLGGRTWMQSVVHTAVLKRWSNPLGFAPIGPCIAFGFLGIQRKMLRRADIGECDALMYLGSLVDYDLDCVEEYSPGFARAIEIALRSVVHVGSDMQGMALASLVNLDVQLHNREVQKQWIGKRAGWHVHGDMSADEWASTVLTDCGSLAAFGYEPAGAYPESRLGMFAATIVASSYDVLYDRATYQLAAPMMYVAAVGMATYNMHCIFTTFALDAVATRVSGLEEGATPLFGDNSLLITATWSPFNVRYHTWERFVKYSRQITRSSSTGVCNVAAMAKKSLVLPCNDIAEAWRQANTHGAEATLIPRKTTRYTPSPTQEIASVPQPQLCSSCKQGFAEAIQAFDTDEIHAIDGIPASVINCKAVAIAAAIRRASFFASGDGCCDVCACRIGCWADEVSPEVMVALMESEDNTSASEWLLQCYAVACIPLMPMSVPSILSGFDLLCEVKEHEGAMGARDVLDI</sequence>
<gene>
    <name evidence="1" type="ORF">MVEN_01464000</name>
</gene>
<name>A0A8H6XUR3_9AGAR</name>
<evidence type="ECO:0000313" key="1">
    <source>
        <dbReference type="EMBL" id="KAF7347099.1"/>
    </source>
</evidence>
<comment type="caution">
    <text evidence="1">The sequence shown here is derived from an EMBL/GenBank/DDBJ whole genome shotgun (WGS) entry which is preliminary data.</text>
</comment>
<dbReference type="Proteomes" id="UP000620124">
    <property type="component" value="Unassembled WGS sequence"/>
</dbReference>
<dbReference type="EMBL" id="JACAZI010000012">
    <property type="protein sequence ID" value="KAF7347099.1"/>
    <property type="molecule type" value="Genomic_DNA"/>
</dbReference>
<keyword evidence="2" id="KW-1185">Reference proteome</keyword>
<evidence type="ECO:0000313" key="2">
    <source>
        <dbReference type="Proteomes" id="UP000620124"/>
    </source>
</evidence>
<reference evidence="1" key="1">
    <citation type="submission" date="2020-05" db="EMBL/GenBank/DDBJ databases">
        <title>Mycena genomes resolve the evolution of fungal bioluminescence.</title>
        <authorList>
            <person name="Tsai I.J."/>
        </authorList>
    </citation>
    <scope>NUCLEOTIDE SEQUENCE</scope>
    <source>
        <strain evidence="1">CCC161011</strain>
    </source>
</reference>
<accession>A0A8H6XUR3</accession>
<dbReference type="AlphaFoldDB" id="A0A8H6XUR3"/>
<proteinExistence type="predicted"/>
<protein>
    <submittedName>
        <fullName evidence="1">Uncharacterized protein</fullName>
    </submittedName>
</protein>
<organism evidence="1 2">
    <name type="scientific">Mycena venus</name>
    <dbReference type="NCBI Taxonomy" id="2733690"/>
    <lineage>
        <taxon>Eukaryota</taxon>
        <taxon>Fungi</taxon>
        <taxon>Dikarya</taxon>
        <taxon>Basidiomycota</taxon>
        <taxon>Agaricomycotina</taxon>
        <taxon>Agaricomycetes</taxon>
        <taxon>Agaricomycetidae</taxon>
        <taxon>Agaricales</taxon>
        <taxon>Marasmiineae</taxon>
        <taxon>Mycenaceae</taxon>
        <taxon>Mycena</taxon>
    </lineage>
</organism>
<dbReference type="OrthoDB" id="2897099at2759"/>